<keyword evidence="4" id="KW-1185">Reference proteome</keyword>
<sequence length="330" mass="38106">MKIKPKFKIFIIFTLCASILFSYSAVGADIENKSDAKKDYIKWMTFDVPDKAMLKAMNIDIKYHGTDKEVDWIEVLSILAANYYGRWERYKPKDMDTVVEKLQRGESAEEITHNNKYYNFYHEAYSAVLSGFLGEYKTVSPVGSDNLVEKYGMLVFSPIAKGYYYSHYDDFGNSRTYGYKRKHMGNDLLGSVGTPIIAVESGYVECMGWDSFGGWRIGIRSFDRKRYYYYAHLRKDKPYVQNLKQGMLVKAGEVIGYLGATGYSNKENVNNMSRPHLHFGMQIIFDESQKEGVNQIWIDVYDIVNVLAKNKASVRKDPQTGDYYSTSLYY</sequence>
<dbReference type="AlphaFoldDB" id="A0A078KPX8"/>
<feature type="chain" id="PRO_5038674895" evidence="1">
    <location>
        <begin position="28"/>
        <end position="330"/>
    </location>
</feature>
<proteinExistence type="predicted"/>
<dbReference type="InterPro" id="IPR011055">
    <property type="entry name" value="Dup_hybrid_motif"/>
</dbReference>
<keyword evidence="1" id="KW-0732">Signal</keyword>
<dbReference type="InterPro" id="IPR050570">
    <property type="entry name" value="Cell_wall_metabolism_enzyme"/>
</dbReference>
<dbReference type="GO" id="GO:0004222">
    <property type="term" value="F:metalloendopeptidase activity"/>
    <property type="evidence" value="ECO:0007669"/>
    <property type="project" value="TreeGrafter"/>
</dbReference>
<organism evidence="3 4">
    <name type="scientific">[Clostridium] cellulosi</name>
    <dbReference type="NCBI Taxonomy" id="29343"/>
    <lineage>
        <taxon>Bacteria</taxon>
        <taxon>Bacillati</taxon>
        <taxon>Bacillota</taxon>
        <taxon>Clostridia</taxon>
        <taxon>Eubacteriales</taxon>
        <taxon>Oscillospiraceae</taxon>
        <taxon>Oscillospiraceae incertae sedis</taxon>
    </lineage>
</organism>
<evidence type="ECO:0000256" key="1">
    <source>
        <dbReference type="SAM" id="SignalP"/>
    </source>
</evidence>
<protein>
    <submittedName>
        <fullName evidence="3">Metalloendopeptidase-like membrane protein</fullName>
    </submittedName>
</protein>
<dbReference type="PANTHER" id="PTHR21666:SF270">
    <property type="entry name" value="MUREIN HYDROLASE ACTIVATOR ENVC"/>
    <property type="match status" value="1"/>
</dbReference>
<dbReference type="STRING" id="29343.CCDG5_1364"/>
<dbReference type="PATRIC" id="fig|29343.3.peg.1436"/>
<evidence type="ECO:0000259" key="2">
    <source>
        <dbReference type="Pfam" id="PF01551"/>
    </source>
</evidence>
<evidence type="ECO:0000313" key="3">
    <source>
        <dbReference type="EMBL" id="CDZ24478.1"/>
    </source>
</evidence>
<dbReference type="Pfam" id="PF01551">
    <property type="entry name" value="Peptidase_M23"/>
    <property type="match status" value="1"/>
</dbReference>
<dbReference type="CDD" id="cd12797">
    <property type="entry name" value="M23_peptidase"/>
    <property type="match status" value="1"/>
</dbReference>
<accession>A0A078KPX8</accession>
<dbReference type="Proteomes" id="UP000032431">
    <property type="component" value="Chromosome I"/>
</dbReference>
<feature type="domain" description="M23ase beta-sheet core" evidence="2">
    <location>
        <begin position="182"/>
        <end position="282"/>
    </location>
</feature>
<dbReference type="EMBL" id="LM995447">
    <property type="protein sequence ID" value="CDZ24478.1"/>
    <property type="molecule type" value="Genomic_DNA"/>
</dbReference>
<feature type="signal peptide" evidence="1">
    <location>
        <begin position="1"/>
        <end position="27"/>
    </location>
</feature>
<dbReference type="InterPro" id="IPR016047">
    <property type="entry name" value="M23ase_b-sheet_dom"/>
</dbReference>
<evidence type="ECO:0000313" key="4">
    <source>
        <dbReference type="Proteomes" id="UP000032431"/>
    </source>
</evidence>
<dbReference type="SUPFAM" id="SSF51261">
    <property type="entry name" value="Duplicated hybrid motif"/>
    <property type="match status" value="1"/>
</dbReference>
<dbReference type="Gene3D" id="2.70.70.10">
    <property type="entry name" value="Glucose Permease (Domain IIA)"/>
    <property type="match status" value="1"/>
</dbReference>
<name>A0A078KPX8_9FIRM</name>
<dbReference type="KEGG" id="ccel:CCDG5_1364"/>
<reference evidence="4" key="1">
    <citation type="submission" date="2014-07" db="EMBL/GenBank/DDBJ databases">
        <authorList>
            <person name="Wibberg D."/>
        </authorList>
    </citation>
    <scope>NUCLEOTIDE SEQUENCE [LARGE SCALE GENOMIC DNA]</scope>
    <source>
        <strain evidence="4">DG5</strain>
    </source>
</reference>
<dbReference type="PANTHER" id="PTHR21666">
    <property type="entry name" value="PEPTIDASE-RELATED"/>
    <property type="match status" value="1"/>
</dbReference>
<gene>
    <name evidence="3" type="ORF">CCDG5_1364</name>
</gene>
<dbReference type="HOGENOM" id="CLU_055972_0_0_9"/>
<dbReference type="OrthoDB" id="9810477at2"/>